<dbReference type="InterPro" id="IPR027417">
    <property type="entry name" value="P-loop_NTPase"/>
</dbReference>
<dbReference type="RefSeq" id="XP_067918342.1">
    <property type="nucleotide sequence ID" value="XM_068069682.1"/>
</dbReference>
<evidence type="ECO:0000259" key="1">
    <source>
        <dbReference type="Pfam" id="PF17852"/>
    </source>
</evidence>
<feature type="domain" description="Dynein heavy chain AAA 5 extension" evidence="1">
    <location>
        <begin position="154"/>
        <end position="280"/>
    </location>
</feature>
<dbReference type="InterPro" id="IPR041466">
    <property type="entry name" value="Dynein_AAA5_ext"/>
</dbReference>
<evidence type="ECO:0000313" key="2">
    <source>
        <dbReference type="EMBL" id="PHJ16616.1"/>
    </source>
</evidence>
<dbReference type="GO" id="GO:0007018">
    <property type="term" value="P:microtubule-based movement"/>
    <property type="evidence" value="ECO:0007669"/>
    <property type="project" value="InterPro"/>
</dbReference>
<dbReference type="GO" id="GO:0051959">
    <property type="term" value="F:dynein light intermediate chain binding"/>
    <property type="evidence" value="ECO:0007669"/>
    <property type="project" value="InterPro"/>
</dbReference>
<evidence type="ECO:0000313" key="3">
    <source>
        <dbReference type="Proteomes" id="UP000221165"/>
    </source>
</evidence>
<dbReference type="GO" id="GO:0030286">
    <property type="term" value="C:dynein complex"/>
    <property type="evidence" value="ECO:0007669"/>
    <property type="project" value="InterPro"/>
</dbReference>
<feature type="non-terminal residue" evidence="2">
    <location>
        <position position="387"/>
    </location>
</feature>
<dbReference type="Pfam" id="PF17852">
    <property type="entry name" value="Dynein_AAA_lid"/>
    <property type="match status" value="1"/>
</dbReference>
<dbReference type="VEuPathDB" id="ToxoDB:CSUI_009568"/>
<dbReference type="PANTHER" id="PTHR45703">
    <property type="entry name" value="DYNEIN HEAVY CHAIN"/>
    <property type="match status" value="1"/>
</dbReference>
<dbReference type="OrthoDB" id="447173at2759"/>
<sequence length="387" mass="42965">MNGDSLRTLVVHVHALNPKSLTMGQLYGQFNELTHEWTDGVAAVLLRQAVRDTSPDKQWIMFDGPVDAIWIESMNSVLDDNKKLCLNSGEIISLTNRITMMFEVEDLAVASPATVSRCGMVYMEPQALGLGPLIRSWINALPTSFSQEHREMLLKLCNTFIEPAVTFVRKNCKETIRTVNNNLCASCLRLLECLLGPFWASEDRMPSKEVLEKLPQQLTPLFIFGLAWSVGITTDTVGRLKFNEWLLQRIAETRVKLPSFSSCREGGEMKTIYDVCFDMSPSEGGGGAPPASGASEGQWVDWMATSPALVIPKEAAYENIVIPTLDSIRMTYVFKTLLLKGKHILCAGPTGTGKTVNISEYLYKNAPDCYETIALTFSAQTHVNQVQ</sequence>
<proteinExistence type="predicted"/>
<dbReference type="EMBL" id="MIGC01005768">
    <property type="protein sequence ID" value="PHJ16616.1"/>
    <property type="molecule type" value="Genomic_DNA"/>
</dbReference>
<dbReference type="AlphaFoldDB" id="A0A2C6KJS9"/>
<dbReference type="GeneID" id="94432893"/>
<dbReference type="GO" id="GO:0045505">
    <property type="term" value="F:dynein intermediate chain binding"/>
    <property type="evidence" value="ECO:0007669"/>
    <property type="project" value="InterPro"/>
</dbReference>
<dbReference type="InterPro" id="IPR026983">
    <property type="entry name" value="DHC"/>
</dbReference>
<organism evidence="2 3">
    <name type="scientific">Cystoisospora suis</name>
    <dbReference type="NCBI Taxonomy" id="483139"/>
    <lineage>
        <taxon>Eukaryota</taxon>
        <taxon>Sar</taxon>
        <taxon>Alveolata</taxon>
        <taxon>Apicomplexa</taxon>
        <taxon>Conoidasida</taxon>
        <taxon>Coccidia</taxon>
        <taxon>Eucoccidiorida</taxon>
        <taxon>Eimeriorina</taxon>
        <taxon>Sarcocystidae</taxon>
        <taxon>Cystoisospora</taxon>
    </lineage>
</organism>
<protein>
    <submittedName>
        <fullName evidence="2">Dynein heavy chain related</fullName>
    </submittedName>
</protein>
<comment type="caution">
    <text evidence="2">The sequence shown here is derived from an EMBL/GenBank/DDBJ whole genome shotgun (WGS) entry which is preliminary data.</text>
</comment>
<gene>
    <name evidence="2" type="ORF">CSUI_009568</name>
</gene>
<dbReference type="Pfam" id="PF12775">
    <property type="entry name" value="AAA_7"/>
    <property type="match status" value="1"/>
</dbReference>
<keyword evidence="3" id="KW-1185">Reference proteome</keyword>
<dbReference type="Gene3D" id="3.40.50.300">
    <property type="entry name" value="P-loop containing nucleotide triphosphate hydrolases"/>
    <property type="match status" value="2"/>
</dbReference>
<name>A0A2C6KJS9_9APIC</name>
<reference evidence="2 3" key="1">
    <citation type="journal article" date="2017" name="Int. J. Parasitol.">
        <title>The genome of the protozoan parasite Cystoisospora suis and a reverse vaccinology approach to identify vaccine candidates.</title>
        <authorList>
            <person name="Palmieri N."/>
            <person name="Shrestha A."/>
            <person name="Ruttkowski B."/>
            <person name="Beck T."/>
            <person name="Vogl C."/>
            <person name="Tomley F."/>
            <person name="Blake D.P."/>
            <person name="Joachim A."/>
        </authorList>
    </citation>
    <scope>NUCLEOTIDE SEQUENCE [LARGE SCALE GENOMIC DNA]</scope>
    <source>
        <strain evidence="2 3">Wien I</strain>
    </source>
</reference>
<accession>A0A2C6KJS9</accession>
<dbReference type="Proteomes" id="UP000221165">
    <property type="component" value="Unassembled WGS sequence"/>
</dbReference>